<evidence type="ECO:0000256" key="7">
    <source>
        <dbReference type="ARBA" id="ARBA00023211"/>
    </source>
</evidence>
<dbReference type="GO" id="GO:0005829">
    <property type="term" value="C:cytosol"/>
    <property type="evidence" value="ECO:0007669"/>
    <property type="project" value="TreeGrafter"/>
</dbReference>
<comment type="function">
    <text evidence="2 9">Catalyzes the interconversion of 2-phosphoglycerate and 3-phosphoglycerate.</text>
</comment>
<protein>
    <recommendedName>
        <fullName evidence="9 10">2,3-bisphosphoglycerate-independent phosphoglycerate mutase</fullName>
        <shortName evidence="9">BPG-independent PGAM</shortName>
        <shortName evidence="9">Phosphoglyceromutase</shortName>
        <shortName evidence="9">iPGM</shortName>
        <ecNumber evidence="9 10">5.4.2.12</ecNumber>
    </recommendedName>
</protein>
<feature type="active site" description="Phosphoserine intermediate" evidence="9 11">
    <location>
        <position position="67"/>
    </location>
</feature>
<accession>A0A1F7W9Z5</accession>
<gene>
    <name evidence="9" type="primary">gpmI</name>
    <name evidence="16" type="ORF">A2304_04095</name>
</gene>
<feature type="binding site" evidence="9 13">
    <location>
        <position position="465"/>
    </location>
    <ligand>
        <name>Mn(2+)</name>
        <dbReference type="ChEBI" id="CHEBI:29035"/>
        <label>1</label>
    </ligand>
</feature>
<dbReference type="InterPro" id="IPR017850">
    <property type="entry name" value="Alkaline_phosphatase_core_sf"/>
</dbReference>
<feature type="binding site" evidence="9 12">
    <location>
        <position position="190"/>
    </location>
    <ligand>
        <name>substrate</name>
    </ligand>
</feature>
<dbReference type="GO" id="GO:0004619">
    <property type="term" value="F:phosphoglycerate mutase activity"/>
    <property type="evidence" value="ECO:0007669"/>
    <property type="project" value="UniProtKB-UniRule"/>
</dbReference>
<dbReference type="Proteomes" id="UP000176501">
    <property type="component" value="Unassembled WGS sequence"/>
</dbReference>
<dbReference type="InterPro" id="IPR036646">
    <property type="entry name" value="PGAM_B_sf"/>
</dbReference>
<feature type="binding site" evidence="9 13">
    <location>
        <position position="17"/>
    </location>
    <ligand>
        <name>Mn(2+)</name>
        <dbReference type="ChEBI" id="CHEBI:29035"/>
        <label>2</label>
    </ligand>
</feature>
<dbReference type="PIRSF" id="PIRSF001492">
    <property type="entry name" value="IPGAM"/>
    <property type="match status" value="1"/>
</dbReference>
<dbReference type="GO" id="GO:0006007">
    <property type="term" value="P:glucose catabolic process"/>
    <property type="evidence" value="ECO:0007669"/>
    <property type="project" value="InterPro"/>
</dbReference>
<dbReference type="EC" id="5.4.2.12" evidence="9 10"/>
<feature type="binding site" evidence="9 12">
    <location>
        <position position="128"/>
    </location>
    <ligand>
        <name>substrate</name>
    </ligand>
</feature>
<keyword evidence="7 9" id="KW-0464">Manganese</keyword>
<comment type="catalytic activity">
    <reaction evidence="1 9">
        <text>(2R)-2-phosphoglycerate = (2R)-3-phosphoglycerate</text>
        <dbReference type="Rhea" id="RHEA:15901"/>
        <dbReference type="ChEBI" id="CHEBI:58272"/>
        <dbReference type="ChEBI" id="CHEBI:58289"/>
        <dbReference type="EC" id="5.4.2.12"/>
    </reaction>
</comment>
<dbReference type="Gene3D" id="3.40.1450.10">
    <property type="entry name" value="BPG-independent phosphoglycerate mutase, domain B"/>
    <property type="match status" value="1"/>
</dbReference>
<evidence type="ECO:0000256" key="2">
    <source>
        <dbReference type="ARBA" id="ARBA00002315"/>
    </source>
</evidence>
<comment type="subunit">
    <text evidence="9">Monomer.</text>
</comment>
<sequence>MDEKKYRPRPAVLLIIDGFGVAPDSEGNAITHAETPRWKELIRAYPTMTLRASGEEVGLSWGEMGNSEVGHLAIGAGRVYYQLFPRINRDIATADFFKNPAFLRAVEHVKKNDSALHLIGLVSAGRVHAMDEHCHALLRLAKDQGITKVFVHAVLDGRDTIYNAGIDFITTLQEKMTELGVGKIASMSGRYFAMDRDNRWDRVEKAYNAMARGDGEKAADAIGALRASYAKEVYDEQFPPTVIEENGAPVATVKDGDAAIFFNFRPDRARELTKAFVLPDFGRFPRQKVNDLLFVTMAEYEAGLPVEVAYPAEKVANCLAKVISDNGLTQLHIAETEKYAHVTFFLNGTYENPFPGEDRVIIPSPQVASYDQAPAMSANEITDRVVREIQGGGHDFIVLNYANPDMVGHTGVLDATIEAVETVDACVGRVVDATLAAGGVAFITADHGNAEELKNLRTGDIDKEHATNPVPFVIVGKEFEGKPSASGEVPDGDLSLLSPIGMLADVAPTILAVMNIPQPSEMTGASLL</sequence>
<evidence type="ECO:0000256" key="1">
    <source>
        <dbReference type="ARBA" id="ARBA00000370"/>
    </source>
</evidence>
<feature type="domain" description="Metalloenzyme" evidence="14">
    <location>
        <begin position="10"/>
        <end position="516"/>
    </location>
</feature>
<dbReference type="CDD" id="cd16010">
    <property type="entry name" value="iPGM"/>
    <property type="match status" value="1"/>
</dbReference>
<dbReference type="Gene3D" id="3.40.720.10">
    <property type="entry name" value="Alkaline Phosphatase, subunit A"/>
    <property type="match status" value="1"/>
</dbReference>
<comment type="similarity">
    <text evidence="4 9">Belongs to the BPG-independent phosphoglycerate mutase family.</text>
</comment>
<comment type="caution">
    <text evidence="16">The sequence shown here is derived from an EMBL/GenBank/DDBJ whole genome shotgun (WGS) entry which is preliminary data.</text>
</comment>
<dbReference type="InterPro" id="IPR006124">
    <property type="entry name" value="Metalloenzyme"/>
</dbReference>
<feature type="binding site" evidence="9 12">
    <location>
        <position position="196"/>
    </location>
    <ligand>
        <name>substrate</name>
    </ligand>
</feature>
<keyword evidence="8 9" id="KW-0413">Isomerase</keyword>
<feature type="binding site" evidence="9 12">
    <location>
        <begin position="158"/>
        <end position="159"/>
    </location>
    <ligand>
        <name>substrate</name>
    </ligand>
</feature>
<evidence type="ECO:0000256" key="9">
    <source>
        <dbReference type="HAMAP-Rule" id="MF_01038"/>
    </source>
</evidence>
<dbReference type="AlphaFoldDB" id="A0A1F7W9Z5"/>
<evidence type="ECO:0000256" key="12">
    <source>
        <dbReference type="PIRSR" id="PIRSR001492-2"/>
    </source>
</evidence>
<dbReference type="InterPro" id="IPR005995">
    <property type="entry name" value="Pgm_bpd_ind"/>
</dbReference>
<dbReference type="SUPFAM" id="SSF64158">
    <property type="entry name" value="2,3-Bisphosphoglycerate-independent phosphoglycerate mutase, substrate-binding domain"/>
    <property type="match status" value="1"/>
</dbReference>
<feature type="binding site" evidence="9 13">
    <location>
        <position position="447"/>
    </location>
    <ligand>
        <name>Mn(2+)</name>
        <dbReference type="ChEBI" id="CHEBI:29035"/>
        <label>2</label>
    </ligand>
</feature>
<feature type="binding site" evidence="9 13">
    <location>
        <position position="67"/>
    </location>
    <ligand>
        <name>Mn(2+)</name>
        <dbReference type="ChEBI" id="CHEBI:29035"/>
        <label>2</label>
    </ligand>
</feature>
<feature type="binding site" evidence="9 13">
    <location>
        <position position="405"/>
    </location>
    <ligand>
        <name>Mn(2+)</name>
        <dbReference type="ChEBI" id="CHEBI:29035"/>
        <label>1</label>
    </ligand>
</feature>
<dbReference type="SUPFAM" id="SSF53649">
    <property type="entry name" value="Alkaline phosphatase-like"/>
    <property type="match status" value="1"/>
</dbReference>
<dbReference type="GO" id="GO:0030145">
    <property type="term" value="F:manganese ion binding"/>
    <property type="evidence" value="ECO:0007669"/>
    <property type="project" value="UniProtKB-UniRule"/>
</dbReference>
<comment type="cofactor">
    <cofactor evidence="9">
        <name>Mn(2+)</name>
        <dbReference type="ChEBI" id="CHEBI:29035"/>
    </cofactor>
    <text evidence="9">Binds 2 manganese ions per subunit.</text>
</comment>
<evidence type="ECO:0000256" key="10">
    <source>
        <dbReference type="NCBIfam" id="TIGR01307"/>
    </source>
</evidence>
<evidence type="ECO:0000256" key="3">
    <source>
        <dbReference type="ARBA" id="ARBA00004798"/>
    </source>
</evidence>
<dbReference type="UniPathway" id="UPA00109">
    <property type="reaction ID" value="UER00186"/>
</dbReference>
<dbReference type="Pfam" id="PF06415">
    <property type="entry name" value="iPGM_N"/>
    <property type="match status" value="1"/>
</dbReference>
<evidence type="ECO:0000256" key="11">
    <source>
        <dbReference type="PIRSR" id="PIRSR001492-1"/>
    </source>
</evidence>
<dbReference type="EMBL" id="MGFE01000012">
    <property type="protein sequence ID" value="OGL98904.1"/>
    <property type="molecule type" value="Genomic_DNA"/>
</dbReference>
<dbReference type="InterPro" id="IPR011258">
    <property type="entry name" value="BPG-indep_PGM_N"/>
</dbReference>
<feature type="binding site" evidence="9 13">
    <location>
        <position position="409"/>
    </location>
    <ligand>
        <name>Mn(2+)</name>
        <dbReference type="ChEBI" id="CHEBI:29035"/>
        <label>1</label>
    </ligand>
</feature>
<evidence type="ECO:0000313" key="17">
    <source>
        <dbReference type="Proteomes" id="UP000176501"/>
    </source>
</evidence>
<evidence type="ECO:0000259" key="15">
    <source>
        <dbReference type="Pfam" id="PF06415"/>
    </source>
</evidence>
<evidence type="ECO:0000259" key="14">
    <source>
        <dbReference type="Pfam" id="PF01676"/>
    </source>
</evidence>
<keyword evidence="5 9" id="KW-0479">Metal-binding</keyword>
<feature type="binding site" evidence="9 12">
    <location>
        <begin position="265"/>
        <end position="268"/>
    </location>
    <ligand>
        <name>substrate</name>
    </ligand>
</feature>
<proteinExistence type="inferred from homology"/>
<evidence type="ECO:0000256" key="8">
    <source>
        <dbReference type="ARBA" id="ARBA00023235"/>
    </source>
</evidence>
<evidence type="ECO:0000256" key="4">
    <source>
        <dbReference type="ARBA" id="ARBA00008819"/>
    </source>
</evidence>
<comment type="pathway">
    <text evidence="3 9">Carbohydrate degradation; glycolysis; pyruvate from D-glyceraldehyde 3-phosphate: step 3/5.</text>
</comment>
<feature type="domain" description="BPG-independent PGAM N-terminal" evidence="15">
    <location>
        <begin position="87"/>
        <end position="301"/>
    </location>
</feature>
<evidence type="ECO:0000313" key="16">
    <source>
        <dbReference type="EMBL" id="OGL98904.1"/>
    </source>
</evidence>
<feature type="binding site" evidence="9 13">
    <location>
        <position position="446"/>
    </location>
    <ligand>
        <name>Mn(2+)</name>
        <dbReference type="ChEBI" id="CHEBI:29035"/>
        <label>2</label>
    </ligand>
</feature>
<keyword evidence="6 9" id="KW-0324">Glycolysis</keyword>
<dbReference type="Pfam" id="PF01676">
    <property type="entry name" value="Metalloenzyme"/>
    <property type="match status" value="1"/>
</dbReference>
<organism evidence="16 17">
    <name type="scientific">Candidatus Uhrbacteria bacterium RIFOXYB2_FULL_57_15</name>
    <dbReference type="NCBI Taxonomy" id="1802422"/>
    <lineage>
        <taxon>Bacteria</taxon>
        <taxon>Candidatus Uhriibacteriota</taxon>
    </lineage>
</organism>
<name>A0A1F7W9Z5_9BACT</name>
<reference evidence="16 17" key="1">
    <citation type="journal article" date="2016" name="Nat. Commun.">
        <title>Thousands of microbial genomes shed light on interconnected biogeochemical processes in an aquifer system.</title>
        <authorList>
            <person name="Anantharaman K."/>
            <person name="Brown C.T."/>
            <person name="Hug L.A."/>
            <person name="Sharon I."/>
            <person name="Castelle C.J."/>
            <person name="Probst A.J."/>
            <person name="Thomas B.C."/>
            <person name="Singh A."/>
            <person name="Wilkins M.J."/>
            <person name="Karaoz U."/>
            <person name="Brodie E.L."/>
            <person name="Williams K.H."/>
            <person name="Hubbard S.S."/>
            <person name="Banfield J.F."/>
        </authorList>
    </citation>
    <scope>NUCLEOTIDE SEQUENCE [LARGE SCALE GENOMIC DNA]</scope>
</reference>
<dbReference type="PANTHER" id="PTHR31637:SF0">
    <property type="entry name" value="2,3-BISPHOSPHOGLYCERATE-INDEPENDENT PHOSPHOGLYCERATE MUTASE"/>
    <property type="match status" value="1"/>
</dbReference>
<dbReference type="PANTHER" id="PTHR31637">
    <property type="entry name" value="2,3-BISPHOSPHOGLYCERATE-INDEPENDENT PHOSPHOGLYCERATE MUTASE"/>
    <property type="match status" value="1"/>
</dbReference>
<dbReference type="NCBIfam" id="TIGR01307">
    <property type="entry name" value="pgm_bpd_ind"/>
    <property type="match status" value="1"/>
</dbReference>
<dbReference type="HAMAP" id="MF_01038">
    <property type="entry name" value="GpmI"/>
    <property type="match status" value="1"/>
</dbReference>
<feature type="binding site" evidence="9 12">
    <location>
        <position position="338"/>
    </location>
    <ligand>
        <name>substrate</name>
    </ligand>
</feature>
<evidence type="ECO:0000256" key="13">
    <source>
        <dbReference type="PIRSR" id="PIRSR001492-3"/>
    </source>
</evidence>
<dbReference type="FunFam" id="3.40.1450.10:FF:000002">
    <property type="entry name" value="2,3-bisphosphoglycerate-independent phosphoglycerate mutase"/>
    <property type="match status" value="1"/>
</dbReference>
<evidence type="ECO:0000256" key="5">
    <source>
        <dbReference type="ARBA" id="ARBA00022723"/>
    </source>
</evidence>
<evidence type="ECO:0000256" key="6">
    <source>
        <dbReference type="ARBA" id="ARBA00023152"/>
    </source>
</evidence>
<dbReference type="GO" id="GO:0006096">
    <property type="term" value="P:glycolytic process"/>
    <property type="evidence" value="ECO:0007669"/>
    <property type="project" value="UniProtKB-UniRule"/>
</dbReference>